<keyword evidence="1" id="KW-0812">Transmembrane</keyword>
<sequence length="76" mass="8152">MNIFTKPGQAMGQTAVTPNVYGKGGKPYMNFAAFLVGLAAVITLGYYLIPAFSPKLAERLKIAEAEKAPSDSETER</sequence>
<accession>A0A1G7XSG0</accession>
<organism evidence="2 3">
    <name type="scientific">Aneurinibacillus thermoaerophilus</name>
    <dbReference type="NCBI Taxonomy" id="143495"/>
    <lineage>
        <taxon>Bacteria</taxon>
        <taxon>Bacillati</taxon>
        <taxon>Bacillota</taxon>
        <taxon>Bacilli</taxon>
        <taxon>Bacillales</taxon>
        <taxon>Paenibacillaceae</taxon>
        <taxon>Aneurinibacillus group</taxon>
        <taxon>Aneurinibacillus</taxon>
    </lineage>
</organism>
<protein>
    <submittedName>
        <fullName evidence="2">Uncharacterized protein</fullName>
    </submittedName>
</protein>
<dbReference type="Proteomes" id="UP000198956">
    <property type="component" value="Unassembled WGS sequence"/>
</dbReference>
<evidence type="ECO:0000256" key="1">
    <source>
        <dbReference type="SAM" id="Phobius"/>
    </source>
</evidence>
<reference evidence="2 3" key="1">
    <citation type="submission" date="2016-10" db="EMBL/GenBank/DDBJ databases">
        <authorList>
            <person name="de Groot N.N."/>
        </authorList>
    </citation>
    <scope>NUCLEOTIDE SEQUENCE [LARGE SCALE GENOMIC DNA]</scope>
    <source>
        <strain evidence="2 3">L 420-91</strain>
    </source>
</reference>
<name>A0A1G7XSG0_ANETH</name>
<dbReference type="EMBL" id="FNDE01000004">
    <property type="protein sequence ID" value="SDG86963.1"/>
    <property type="molecule type" value="Genomic_DNA"/>
</dbReference>
<proteinExistence type="predicted"/>
<evidence type="ECO:0000313" key="2">
    <source>
        <dbReference type="EMBL" id="SDG86963.1"/>
    </source>
</evidence>
<keyword evidence="1" id="KW-1133">Transmembrane helix</keyword>
<gene>
    <name evidence="2" type="ORF">SAMN04489735_1004157</name>
</gene>
<feature type="transmembrane region" description="Helical" evidence="1">
    <location>
        <begin position="28"/>
        <end position="49"/>
    </location>
</feature>
<dbReference type="AlphaFoldDB" id="A0A1G7XSG0"/>
<keyword evidence="1" id="KW-0472">Membrane</keyword>
<evidence type="ECO:0000313" key="3">
    <source>
        <dbReference type="Proteomes" id="UP000198956"/>
    </source>
</evidence>